<dbReference type="PANTHER" id="PTHR43198">
    <property type="entry name" value="BIFUNCTIONAL TH2 PROTEIN"/>
    <property type="match status" value="1"/>
</dbReference>
<evidence type="ECO:0000313" key="1">
    <source>
        <dbReference type="EMBL" id="KAH7434541.1"/>
    </source>
</evidence>
<sequence length="231" mass="26693">MISQRQKPQCCPLFRSRASEYQRFSEEDLPVSDYIWKRSEDLLQKARQTIFISGIRNGKLDPNFYAVYTLQDALYCRIVSHLWAQVAADRFDVDADIRSFAEKVSSKYKGADVSMCKAWQVNDIAVGEYVLRYTGFIEKKIKEYAPNALIATYACVKLWHTLTSELLKTVPKDNPYRVWVDAMHSSGTTAREQAALIDKHFGFNREAALSMFRNAMQHEIDFFNYGGEIKK</sequence>
<name>A0A8T2UE52_CERRI</name>
<protein>
    <recommendedName>
        <fullName evidence="3">Thiaminase-2/PQQC domain-containing protein</fullName>
    </recommendedName>
</protein>
<evidence type="ECO:0000313" key="2">
    <source>
        <dbReference type="Proteomes" id="UP000825935"/>
    </source>
</evidence>
<comment type="caution">
    <text evidence="1">The sequence shown here is derived from an EMBL/GenBank/DDBJ whole genome shotgun (WGS) entry which is preliminary data.</text>
</comment>
<dbReference type="SUPFAM" id="SSF48613">
    <property type="entry name" value="Heme oxygenase-like"/>
    <property type="match status" value="1"/>
</dbReference>
<dbReference type="Proteomes" id="UP000825935">
    <property type="component" value="Chromosome 6"/>
</dbReference>
<proteinExistence type="predicted"/>
<dbReference type="InterPro" id="IPR050967">
    <property type="entry name" value="Thiamine_Salvage_TenA"/>
</dbReference>
<dbReference type="AlphaFoldDB" id="A0A8T2UE52"/>
<dbReference type="PANTHER" id="PTHR43198:SF2">
    <property type="entry name" value="SI:CH1073-67J19.1-RELATED"/>
    <property type="match status" value="1"/>
</dbReference>
<accession>A0A8T2UE52</accession>
<reference evidence="1" key="1">
    <citation type="submission" date="2021-08" db="EMBL/GenBank/DDBJ databases">
        <title>WGS assembly of Ceratopteris richardii.</title>
        <authorList>
            <person name="Marchant D.B."/>
            <person name="Chen G."/>
            <person name="Jenkins J."/>
            <person name="Shu S."/>
            <person name="Leebens-Mack J."/>
            <person name="Grimwood J."/>
            <person name="Schmutz J."/>
            <person name="Soltis P."/>
            <person name="Soltis D."/>
            <person name="Chen Z.-H."/>
        </authorList>
    </citation>
    <scope>NUCLEOTIDE SEQUENCE</scope>
    <source>
        <strain evidence="1">Whitten #5841</strain>
        <tissue evidence="1">Leaf</tissue>
    </source>
</reference>
<evidence type="ECO:0008006" key="3">
    <source>
        <dbReference type="Google" id="ProtNLM"/>
    </source>
</evidence>
<organism evidence="1 2">
    <name type="scientific">Ceratopteris richardii</name>
    <name type="common">Triangle waterfern</name>
    <dbReference type="NCBI Taxonomy" id="49495"/>
    <lineage>
        <taxon>Eukaryota</taxon>
        <taxon>Viridiplantae</taxon>
        <taxon>Streptophyta</taxon>
        <taxon>Embryophyta</taxon>
        <taxon>Tracheophyta</taxon>
        <taxon>Polypodiopsida</taxon>
        <taxon>Polypodiidae</taxon>
        <taxon>Polypodiales</taxon>
        <taxon>Pteridineae</taxon>
        <taxon>Pteridaceae</taxon>
        <taxon>Parkerioideae</taxon>
        <taxon>Ceratopteris</taxon>
    </lineage>
</organism>
<keyword evidence="2" id="KW-1185">Reference proteome</keyword>
<dbReference type="EMBL" id="CM035411">
    <property type="protein sequence ID" value="KAH7434541.1"/>
    <property type="molecule type" value="Genomic_DNA"/>
</dbReference>
<gene>
    <name evidence="1" type="ORF">KP509_06G022300</name>
</gene>
<dbReference type="InterPro" id="IPR016084">
    <property type="entry name" value="Haem_Oase-like_multi-hlx"/>
</dbReference>
<dbReference type="OrthoDB" id="5984652at2759"/>
<dbReference type="GO" id="GO:0005829">
    <property type="term" value="C:cytosol"/>
    <property type="evidence" value="ECO:0007669"/>
    <property type="project" value="TreeGrafter"/>
</dbReference>
<dbReference type="Gene3D" id="1.20.910.10">
    <property type="entry name" value="Heme oxygenase-like"/>
    <property type="match status" value="1"/>
</dbReference>